<dbReference type="NCBIfam" id="TIGR01008">
    <property type="entry name" value="uS3_euk_arch"/>
    <property type="match status" value="1"/>
</dbReference>
<dbReference type="GO" id="GO:0022627">
    <property type="term" value="C:cytosolic small ribosomal subunit"/>
    <property type="evidence" value="ECO:0007669"/>
    <property type="project" value="UniProtKB-UniRule"/>
</dbReference>
<dbReference type="SUPFAM" id="SSF54821">
    <property type="entry name" value="Ribosomal protein S3 C-terminal domain"/>
    <property type="match status" value="1"/>
</dbReference>
<dbReference type="PROSITE" id="PS50823">
    <property type="entry name" value="KH_TYPE_2"/>
    <property type="match status" value="1"/>
</dbReference>
<evidence type="ECO:0000256" key="7">
    <source>
        <dbReference type="PROSITE-ProRule" id="PRU00118"/>
    </source>
</evidence>
<evidence type="ECO:0000313" key="11">
    <source>
        <dbReference type="Proteomes" id="UP000675968"/>
    </source>
</evidence>
<proteinExistence type="inferred from homology"/>
<dbReference type="InterPro" id="IPR005703">
    <property type="entry name" value="Ribosomal_uS3_euk/arc"/>
</dbReference>
<dbReference type="InterPro" id="IPR036419">
    <property type="entry name" value="Ribosomal_S3_C_sf"/>
</dbReference>
<dbReference type="GO" id="GO:0019843">
    <property type="term" value="F:rRNA binding"/>
    <property type="evidence" value="ECO:0007669"/>
    <property type="project" value="UniProtKB-KW"/>
</dbReference>
<reference evidence="10" key="2">
    <citation type="submission" date="2021-05" db="EMBL/GenBank/DDBJ databases">
        <title>Protein family content uncovers lineage relationships and bacterial pathway maintenance mechanisms in DPANN archaea.</title>
        <authorList>
            <person name="Castelle C.J."/>
            <person name="Meheust R."/>
            <person name="Jaffe A.L."/>
            <person name="Seitz K."/>
            <person name="Gong X."/>
            <person name="Baker B.J."/>
            <person name="Banfield J.F."/>
        </authorList>
    </citation>
    <scope>NUCLEOTIDE SEQUENCE</scope>
    <source>
        <strain evidence="10">RIFCSPLOWO2_01_FULL_AR10_48_17</strain>
    </source>
</reference>
<dbReference type="InterPro" id="IPR001351">
    <property type="entry name" value="Ribosomal_uS3_C"/>
</dbReference>
<comment type="similarity">
    <text evidence="1">Belongs to the universal ribosomal protein uS3 family.</text>
</comment>
<dbReference type="AlphaFoldDB" id="A0A8T4L849"/>
<dbReference type="Pfam" id="PF00189">
    <property type="entry name" value="Ribosomal_S3_C"/>
    <property type="match status" value="1"/>
</dbReference>
<dbReference type="PANTHER" id="PTHR11760">
    <property type="entry name" value="30S/40S RIBOSOMAL PROTEIN S3"/>
    <property type="match status" value="1"/>
</dbReference>
<dbReference type="InterPro" id="IPR057258">
    <property type="entry name" value="Ribosomal_uS3"/>
</dbReference>
<sequence length="268" mass="29914">MIERAFIEQGIRKVELDRFLRGKLERAGFTRSEIVKTPLVTRIVVNVVSPGLAIGKGGENIRSLTEAIKTKYGIENPQLEIREIPKVNLDSQAVTDKIVAAVERGFSWRSVCFRTVRDIMGSGAKGVEIIVKGVIAGKGQRKRKQRLAEGYMKKVGNEALLVDYAKGTAITKIGAIGFKVRIVRPDVQFLDKIDLRNYIGKKADETVVAESVPMEVEPVTEKAEEIVEEKTEKKETKKPKAEKPKAKKEKKEEPAEKKAEESAVEEEK</sequence>
<dbReference type="InterPro" id="IPR009019">
    <property type="entry name" value="KH_sf_prok-type"/>
</dbReference>
<dbReference type="SMART" id="SM00322">
    <property type="entry name" value="KH"/>
    <property type="match status" value="1"/>
</dbReference>
<evidence type="ECO:0000256" key="8">
    <source>
        <dbReference type="SAM" id="MobiDB-lite"/>
    </source>
</evidence>
<dbReference type="Proteomes" id="UP000675968">
    <property type="component" value="Unassembled WGS sequence"/>
</dbReference>
<dbReference type="InterPro" id="IPR004044">
    <property type="entry name" value="KH_dom_type_2"/>
</dbReference>
<reference evidence="10" key="1">
    <citation type="submission" date="2021-03" db="EMBL/GenBank/DDBJ databases">
        <authorList>
            <person name="Jaffe A."/>
        </authorList>
    </citation>
    <scope>NUCLEOTIDE SEQUENCE</scope>
    <source>
        <strain evidence="10">RIFCSPLOWO2_01_FULL_AR10_48_17</strain>
    </source>
</reference>
<dbReference type="GO" id="GO:0003735">
    <property type="term" value="F:structural constituent of ribosome"/>
    <property type="evidence" value="ECO:0007669"/>
    <property type="project" value="UniProtKB-UniRule"/>
</dbReference>
<evidence type="ECO:0000256" key="3">
    <source>
        <dbReference type="ARBA" id="ARBA00022884"/>
    </source>
</evidence>
<dbReference type="PANTHER" id="PTHR11760:SF32">
    <property type="entry name" value="SMALL RIBOSOMAL SUBUNIT PROTEIN US3"/>
    <property type="match status" value="1"/>
</dbReference>
<gene>
    <name evidence="10" type="ORF">J4215_05865</name>
</gene>
<evidence type="ECO:0000256" key="1">
    <source>
        <dbReference type="ARBA" id="ARBA00010761"/>
    </source>
</evidence>
<evidence type="ECO:0000256" key="4">
    <source>
        <dbReference type="ARBA" id="ARBA00022980"/>
    </source>
</evidence>
<evidence type="ECO:0000259" key="9">
    <source>
        <dbReference type="PROSITE" id="PS50823"/>
    </source>
</evidence>
<comment type="caution">
    <text evidence="10">The sequence shown here is derived from an EMBL/GenBank/DDBJ whole genome shotgun (WGS) entry which is preliminary data.</text>
</comment>
<feature type="compositionally biased region" description="Basic and acidic residues" evidence="8">
    <location>
        <begin position="219"/>
        <end position="261"/>
    </location>
</feature>
<dbReference type="InterPro" id="IPR004087">
    <property type="entry name" value="KH_dom"/>
</dbReference>
<dbReference type="SUPFAM" id="SSF54814">
    <property type="entry name" value="Prokaryotic type KH domain (KH-domain type II)"/>
    <property type="match status" value="1"/>
</dbReference>
<keyword evidence="2" id="KW-0699">rRNA-binding</keyword>
<evidence type="ECO:0000256" key="5">
    <source>
        <dbReference type="ARBA" id="ARBA00023274"/>
    </source>
</evidence>
<accession>A0A8T4L849</accession>
<organism evidence="10 11">
    <name type="scientific">Candidatus Iainarchaeum sp</name>
    <dbReference type="NCBI Taxonomy" id="3101447"/>
    <lineage>
        <taxon>Archaea</taxon>
        <taxon>Candidatus Iainarchaeota</taxon>
        <taxon>Candidatus Iainarchaeia</taxon>
        <taxon>Candidatus Iainarchaeales</taxon>
        <taxon>Candidatus Iainarchaeaceae</taxon>
        <taxon>Candidatus Iainarchaeum</taxon>
    </lineage>
</organism>
<dbReference type="Gene3D" id="3.30.300.20">
    <property type="match status" value="1"/>
</dbReference>
<evidence type="ECO:0000256" key="6">
    <source>
        <dbReference type="NCBIfam" id="TIGR01008"/>
    </source>
</evidence>
<keyword evidence="5" id="KW-0687">Ribonucleoprotein</keyword>
<feature type="region of interest" description="Disordered" evidence="8">
    <location>
        <begin position="214"/>
        <end position="268"/>
    </location>
</feature>
<dbReference type="GO" id="GO:0006412">
    <property type="term" value="P:translation"/>
    <property type="evidence" value="ECO:0007669"/>
    <property type="project" value="UniProtKB-UniRule"/>
</dbReference>
<name>A0A8T4L849_9ARCH</name>
<protein>
    <recommendedName>
        <fullName evidence="6">30S ribosomal protein S3</fullName>
    </recommendedName>
</protein>
<evidence type="ECO:0000256" key="2">
    <source>
        <dbReference type="ARBA" id="ARBA00022730"/>
    </source>
</evidence>
<dbReference type="Gene3D" id="3.30.1140.32">
    <property type="entry name" value="Ribosomal protein S3, C-terminal domain"/>
    <property type="match status" value="1"/>
</dbReference>
<evidence type="ECO:0000313" key="10">
    <source>
        <dbReference type="EMBL" id="MBS3062082.1"/>
    </source>
</evidence>
<feature type="domain" description="KH type-2" evidence="9">
    <location>
        <begin position="16"/>
        <end position="85"/>
    </location>
</feature>
<dbReference type="NCBIfam" id="NF003219">
    <property type="entry name" value="PRK04191.1"/>
    <property type="match status" value="1"/>
</dbReference>
<keyword evidence="3 7" id="KW-0694">RNA-binding</keyword>
<dbReference type="Pfam" id="PF07650">
    <property type="entry name" value="KH_2"/>
    <property type="match status" value="1"/>
</dbReference>
<dbReference type="CDD" id="cd02411">
    <property type="entry name" value="KH-II_30S_S3_arch"/>
    <property type="match status" value="1"/>
</dbReference>
<dbReference type="EMBL" id="JAGVWC010000012">
    <property type="protein sequence ID" value="MBS3062082.1"/>
    <property type="molecule type" value="Genomic_DNA"/>
</dbReference>
<keyword evidence="4 10" id="KW-0689">Ribosomal protein</keyword>
<dbReference type="InterPro" id="IPR015946">
    <property type="entry name" value="KH_dom-like_a/b"/>
</dbReference>